<keyword evidence="4 5" id="KW-0472">Membrane</keyword>
<protein>
    <submittedName>
        <fullName evidence="6">Uncharacterized protein</fullName>
    </submittedName>
</protein>
<gene>
    <name evidence="6" type="ORF">TSOC_001345</name>
</gene>
<reference evidence="6 7" key="1">
    <citation type="journal article" date="2017" name="Mol. Biol. Evol.">
        <title>The 4-celled Tetrabaena socialis nuclear genome reveals the essential components for genetic control of cell number at the origin of multicellularity in the volvocine lineage.</title>
        <authorList>
            <person name="Featherston J."/>
            <person name="Arakaki Y."/>
            <person name="Hanschen E.R."/>
            <person name="Ferris P.J."/>
            <person name="Michod R.E."/>
            <person name="Olson B.J.S.C."/>
            <person name="Nozaki H."/>
            <person name="Durand P.M."/>
        </authorList>
    </citation>
    <scope>NUCLEOTIDE SEQUENCE [LARGE SCALE GENOMIC DNA]</scope>
    <source>
        <strain evidence="6 7">NIES-571</strain>
    </source>
</reference>
<feature type="transmembrane region" description="Helical" evidence="5">
    <location>
        <begin position="95"/>
        <end position="116"/>
    </location>
</feature>
<evidence type="ECO:0000313" key="7">
    <source>
        <dbReference type="Proteomes" id="UP000236333"/>
    </source>
</evidence>
<dbReference type="PANTHER" id="PTHR43461">
    <property type="entry name" value="TRANSMEMBRANE PROTEIN 256"/>
    <property type="match status" value="1"/>
</dbReference>
<accession>A0A2J8AGY7</accession>
<sequence length="164" mass="16786">MAAAISSVWFRLAAVSGSTAIGLGAYGAHGFKPQASASELWGPHRARCSAIHAVAICSPPCAQDPYYAEVFRRANSYHLIHSLLLAIAPSTRRPWLVGGLTLLGMGLFSGSCYAVALQQDKAWARAAPISQAGTAAAAPAAASPAVAPAPPAAALAVLARLKQE</sequence>
<name>A0A2J8AGY7_9CHLO</name>
<keyword evidence="7" id="KW-1185">Reference proteome</keyword>
<dbReference type="Pfam" id="PF04241">
    <property type="entry name" value="DUF423"/>
    <property type="match status" value="1"/>
</dbReference>
<dbReference type="Proteomes" id="UP000236333">
    <property type="component" value="Unassembled WGS sequence"/>
</dbReference>
<dbReference type="InterPro" id="IPR006696">
    <property type="entry name" value="DUF423"/>
</dbReference>
<evidence type="ECO:0000256" key="3">
    <source>
        <dbReference type="ARBA" id="ARBA00022989"/>
    </source>
</evidence>
<evidence type="ECO:0000256" key="4">
    <source>
        <dbReference type="ARBA" id="ARBA00023136"/>
    </source>
</evidence>
<organism evidence="6 7">
    <name type="scientific">Tetrabaena socialis</name>
    <dbReference type="NCBI Taxonomy" id="47790"/>
    <lineage>
        <taxon>Eukaryota</taxon>
        <taxon>Viridiplantae</taxon>
        <taxon>Chlorophyta</taxon>
        <taxon>core chlorophytes</taxon>
        <taxon>Chlorophyceae</taxon>
        <taxon>CS clade</taxon>
        <taxon>Chlamydomonadales</taxon>
        <taxon>Tetrabaenaceae</taxon>
        <taxon>Tetrabaena</taxon>
    </lineage>
</organism>
<comment type="subcellular location">
    <subcellularLocation>
        <location evidence="1">Membrane</location>
        <topology evidence="1">Multi-pass membrane protein</topology>
    </subcellularLocation>
</comment>
<dbReference type="EMBL" id="PGGS01000022">
    <property type="protein sequence ID" value="PNH11756.1"/>
    <property type="molecule type" value="Genomic_DNA"/>
</dbReference>
<proteinExistence type="predicted"/>
<dbReference type="AlphaFoldDB" id="A0A2J8AGY7"/>
<evidence type="ECO:0000256" key="5">
    <source>
        <dbReference type="SAM" id="Phobius"/>
    </source>
</evidence>
<evidence type="ECO:0000313" key="6">
    <source>
        <dbReference type="EMBL" id="PNH11756.1"/>
    </source>
</evidence>
<comment type="caution">
    <text evidence="6">The sequence shown here is derived from an EMBL/GenBank/DDBJ whole genome shotgun (WGS) entry which is preliminary data.</text>
</comment>
<keyword evidence="2 5" id="KW-0812">Transmembrane</keyword>
<dbReference type="PANTHER" id="PTHR43461:SF1">
    <property type="entry name" value="TRANSMEMBRANE PROTEIN 256"/>
    <property type="match status" value="1"/>
</dbReference>
<dbReference type="GO" id="GO:0016020">
    <property type="term" value="C:membrane"/>
    <property type="evidence" value="ECO:0007669"/>
    <property type="project" value="UniProtKB-SubCell"/>
</dbReference>
<keyword evidence="3 5" id="KW-1133">Transmembrane helix</keyword>
<dbReference type="OrthoDB" id="269173at2759"/>
<evidence type="ECO:0000256" key="2">
    <source>
        <dbReference type="ARBA" id="ARBA00022692"/>
    </source>
</evidence>
<evidence type="ECO:0000256" key="1">
    <source>
        <dbReference type="ARBA" id="ARBA00004141"/>
    </source>
</evidence>